<dbReference type="PROSITE" id="PS50075">
    <property type="entry name" value="CARRIER"/>
    <property type="match status" value="2"/>
</dbReference>
<dbReference type="PROSITE" id="PS00455">
    <property type="entry name" value="AMP_BINDING"/>
    <property type="match status" value="1"/>
</dbReference>
<proteinExistence type="inferred from homology"/>
<dbReference type="PANTHER" id="PTHR45527">
    <property type="entry name" value="NONRIBOSOMAL PEPTIDE SYNTHETASE"/>
    <property type="match status" value="1"/>
</dbReference>
<accession>A0A1M7Z341</accession>
<dbReference type="Pfam" id="PF00550">
    <property type="entry name" value="PP-binding"/>
    <property type="match status" value="2"/>
</dbReference>
<dbReference type="SMART" id="SM00823">
    <property type="entry name" value="PKS_PP"/>
    <property type="match status" value="2"/>
</dbReference>
<dbReference type="Gene3D" id="3.30.300.30">
    <property type="match status" value="1"/>
</dbReference>
<dbReference type="GO" id="GO:0031177">
    <property type="term" value="F:phosphopantetheine binding"/>
    <property type="evidence" value="ECO:0007669"/>
    <property type="project" value="InterPro"/>
</dbReference>
<protein>
    <submittedName>
        <fullName evidence="6">Dimodular nonribosomal peptide synthase</fullName>
    </submittedName>
</protein>
<dbReference type="FunFam" id="1.10.1200.10:FF:000005">
    <property type="entry name" value="Nonribosomal peptide synthetase 1"/>
    <property type="match status" value="2"/>
</dbReference>
<dbReference type="InterPro" id="IPR029058">
    <property type="entry name" value="AB_hydrolase_fold"/>
</dbReference>
<dbReference type="InterPro" id="IPR001031">
    <property type="entry name" value="Thioesterase"/>
</dbReference>
<evidence type="ECO:0000313" key="6">
    <source>
        <dbReference type="EMBL" id="SHO59232.1"/>
    </source>
</evidence>
<name>A0A1M7Z341_9VIBR</name>
<gene>
    <name evidence="6" type="primary">dhbF_6</name>
    <name evidence="6" type="ORF">VQ7734_05012</name>
</gene>
<evidence type="ECO:0000259" key="5">
    <source>
        <dbReference type="PROSITE" id="PS50075"/>
    </source>
</evidence>
<evidence type="ECO:0000256" key="4">
    <source>
        <dbReference type="ARBA" id="ARBA00022553"/>
    </source>
</evidence>
<feature type="domain" description="Carrier" evidence="5">
    <location>
        <begin position="984"/>
        <end position="1058"/>
    </location>
</feature>
<dbReference type="InterPro" id="IPR000873">
    <property type="entry name" value="AMP-dep_synth/lig_dom"/>
</dbReference>
<evidence type="ECO:0000256" key="2">
    <source>
        <dbReference type="ARBA" id="ARBA00006432"/>
    </source>
</evidence>
<evidence type="ECO:0000256" key="1">
    <source>
        <dbReference type="ARBA" id="ARBA00001957"/>
    </source>
</evidence>
<dbReference type="Pfam" id="PF00501">
    <property type="entry name" value="AMP-binding"/>
    <property type="match status" value="1"/>
</dbReference>
<comment type="similarity">
    <text evidence="2">Belongs to the ATP-dependent AMP-binding enzyme family.</text>
</comment>
<dbReference type="FunFam" id="3.40.50.12780:FF:000012">
    <property type="entry name" value="Non-ribosomal peptide synthetase"/>
    <property type="match status" value="1"/>
</dbReference>
<dbReference type="SUPFAM" id="SSF52777">
    <property type="entry name" value="CoA-dependent acyltransferases"/>
    <property type="match status" value="4"/>
</dbReference>
<dbReference type="Gene3D" id="3.30.559.30">
    <property type="entry name" value="Nonribosomal peptide synthetase, condensation domain"/>
    <property type="match status" value="2"/>
</dbReference>
<dbReference type="InterPro" id="IPR023213">
    <property type="entry name" value="CAT-like_dom_sf"/>
</dbReference>
<dbReference type="FunFam" id="3.40.50.980:FF:000001">
    <property type="entry name" value="Non-ribosomal peptide synthetase"/>
    <property type="match status" value="1"/>
</dbReference>
<dbReference type="RefSeq" id="WP_073586641.1">
    <property type="nucleotide sequence ID" value="NZ_AP024898.1"/>
</dbReference>
<feature type="domain" description="Carrier" evidence="5">
    <location>
        <begin position="1567"/>
        <end position="1641"/>
    </location>
</feature>
<dbReference type="InterPro" id="IPR006162">
    <property type="entry name" value="Ppantetheine_attach_site"/>
</dbReference>
<dbReference type="InterPro" id="IPR020806">
    <property type="entry name" value="PKS_PP-bd"/>
</dbReference>
<dbReference type="Gene3D" id="3.40.50.980">
    <property type="match status" value="2"/>
</dbReference>
<keyword evidence="7" id="KW-1185">Reference proteome</keyword>
<keyword evidence="3" id="KW-0596">Phosphopantetheine</keyword>
<dbReference type="PROSITE" id="PS00012">
    <property type="entry name" value="PHOSPHOPANTETHEINE"/>
    <property type="match status" value="2"/>
</dbReference>
<dbReference type="InterPro" id="IPR009081">
    <property type="entry name" value="PP-bd_ACP"/>
</dbReference>
<dbReference type="STRING" id="1117707.VQ7734_05012"/>
<dbReference type="Pfam" id="PF13193">
    <property type="entry name" value="AMP-binding_C"/>
    <property type="match status" value="1"/>
</dbReference>
<dbReference type="GO" id="GO:0044550">
    <property type="term" value="P:secondary metabolite biosynthetic process"/>
    <property type="evidence" value="ECO:0007669"/>
    <property type="project" value="UniProtKB-ARBA"/>
</dbReference>
<dbReference type="CDD" id="cd17651">
    <property type="entry name" value="A_NRPS_VisG_like"/>
    <property type="match status" value="1"/>
</dbReference>
<dbReference type="InterPro" id="IPR025110">
    <property type="entry name" value="AMP-bd_C"/>
</dbReference>
<dbReference type="Gene3D" id="1.10.1200.10">
    <property type="entry name" value="ACP-like"/>
    <property type="match status" value="2"/>
</dbReference>
<organism evidence="6 7">
    <name type="scientific">Vibrio quintilis</name>
    <dbReference type="NCBI Taxonomy" id="1117707"/>
    <lineage>
        <taxon>Bacteria</taxon>
        <taxon>Pseudomonadati</taxon>
        <taxon>Pseudomonadota</taxon>
        <taxon>Gammaproteobacteria</taxon>
        <taxon>Vibrionales</taxon>
        <taxon>Vibrionaceae</taxon>
        <taxon>Vibrio</taxon>
    </lineage>
</organism>
<keyword evidence="4" id="KW-0597">Phosphoprotein</keyword>
<dbReference type="GO" id="GO:0003824">
    <property type="term" value="F:catalytic activity"/>
    <property type="evidence" value="ECO:0007669"/>
    <property type="project" value="InterPro"/>
</dbReference>
<dbReference type="Gene3D" id="3.30.559.10">
    <property type="entry name" value="Chloramphenicol acetyltransferase-like domain"/>
    <property type="match status" value="2"/>
</dbReference>
<dbReference type="GO" id="GO:0043041">
    <property type="term" value="P:amino acid activation for nonribosomal peptide biosynthetic process"/>
    <property type="evidence" value="ECO:0007669"/>
    <property type="project" value="TreeGrafter"/>
</dbReference>
<dbReference type="InterPro" id="IPR010071">
    <property type="entry name" value="AA_adenyl_dom"/>
</dbReference>
<dbReference type="FunFam" id="3.30.300.30:FF:000010">
    <property type="entry name" value="Enterobactin synthetase component F"/>
    <property type="match status" value="1"/>
</dbReference>
<dbReference type="SUPFAM" id="SSF53474">
    <property type="entry name" value="alpha/beta-Hydrolases"/>
    <property type="match status" value="1"/>
</dbReference>
<dbReference type="PANTHER" id="PTHR45527:SF1">
    <property type="entry name" value="FATTY ACID SYNTHASE"/>
    <property type="match status" value="1"/>
</dbReference>
<dbReference type="SUPFAM" id="SSF47336">
    <property type="entry name" value="ACP-like"/>
    <property type="match status" value="2"/>
</dbReference>
<dbReference type="GO" id="GO:0005737">
    <property type="term" value="C:cytoplasm"/>
    <property type="evidence" value="ECO:0007669"/>
    <property type="project" value="TreeGrafter"/>
</dbReference>
<dbReference type="Gene3D" id="3.40.50.1820">
    <property type="entry name" value="alpha/beta hydrolase"/>
    <property type="match status" value="1"/>
</dbReference>
<dbReference type="SUPFAM" id="SSF56801">
    <property type="entry name" value="Acetyl-CoA synthetase-like"/>
    <property type="match status" value="1"/>
</dbReference>
<dbReference type="InterPro" id="IPR001242">
    <property type="entry name" value="Condensation_dom"/>
</dbReference>
<dbReference type="Gene3D" id="2.30.38.10">
    <property type="entry name" value="Luciferase, Domain 3"/>
    <property type="match status" value="1"/>
</dbReference>
<sequence>MNCQNNILSEENDPERLSFPLSTAQWGIWFAQEINHQANAKVYKVTECVEIFGLIQPDIFETALRRTIHETESCHLVFERTPDGPRQRLITLPYWDFPVPDVSGEDDPDAAAQQWMKTDMERPFDLEQGPLFSLALLKLEPQRFMFYLSGHHVMMDGSGGMLFSARLAETYSALVAGEEPPACKFSHLADVLESEQNYKASKQFQRDRQYWAGLLENCPEPVSLADQEIACADVLRRQMYLPDETNRSLREMVTRCKTTLPQLLTTLIAVYFYRVTGKEDLLAGFPLMARNSRMLRAYPGMISNVLPLRLLLNQDIRLDECLAQVKRQVTALVRHQSYRGETLRSDLNLSADSGMLYATSINIMPFYSDIRFGGHPVEVHNLCLGPTDDLSVNIYDRGAEHGLELCIDANTALYDEAQIESHFRRLVHFFSVAAAQDPELPVSQYELLLPQERTQILEQWNHTQAPYPAEFCVHELFEQQAEAHPDALAVVCNHHRVTYRELNAQANQLARYLRRLGVGPEKRVALCFDRGSGLIVAMLAALKAGAGYVPLDPNYPPERLQYILEDSTPDVLLTDGILSDDVWAEIAPGKDDIAQNTKRINFRTDAYLWVDYPEDNLPRGRLTPANLAYIIYTSGSTGKPKGVMVEHVTLTNLIQWHTTSFGLEAGDCASSVAGMGFDAAVWEIWPPLCAGAYLVLPPLAISRDPEQLLNWWATQPIQVGFLSTPVAELAFARNIKHPTLRTLLVGGDRLNRWPEPDAGFTLVNNYGPTETTVVATSGTVCAGDEVLHIGRPLDNMNIYILDGQRQLVPVGVEGEIYIGGTGVTRGYLNRPELTAERFVPDPFSQVPGARMYRSGDLARWLPDGHIEYLGRNDSQVKIRGFRIEPGEVAAALQQCDQIRNAVVVATGTSGGEKRLVAYYTLNDADAAVSAADLKQQLSQELPDYMVPAAYVHLDNIPLTANGKVNYRTLPEPDENAFVRQVYEAPQTPAEKALAEAWQSLLGVEKAGRMDNFFELGGHSLLAVQMIEQLRKQGYQLAVKMLFEQPVLADLAALMTAGGTSLGDDVPPVLIPQDCRRITPEMLPLVNLTQTQIDMIVANIPGTTANVQDIYPLGPLQQGLLVQHLLQKQGDLYAIRMIQAFPDQQVLQAFTDALQMVIRRHDILRTSMMWEGLDQPVQVVWRDAPLNVVTLNIAADDMVSALAHYSCPEVSRIDVSRAPMMEAYQVEDAANHRWLLCLRMHHLCTDHTSLELMIEEVQAHWQGKAGQLPAPLPFRNYIARVSQLQDEPGQRDYFTRLLGDFSMPLVPFGLPHIQGEGGQSGSLHLDINDALAQRLRQQAKLHQVSTASLFHLVWGLVLRAATGRDDVVTGTILFGRMSAGAGADRTLGLFLNTLPFRMLLDETPAVAMIQKIHHQLAELMAYEHTPLAVAQQCSRVPASQPLFSSLLNYRYQGGNAQVDVLEHLPMDIVMEEERSTYPLSLSVNDCPGQGFSLDIQADVRVSCGLVGAMVTETLSGLLTVLEQTPSRPVCCIHASLQENDGPENAHQVDFRALPAPGNDDYIRSDYVPPEGRTEQILARLWESVLGAECVGRYDDFFALGGHSLTGIQLVNQARKHGIYLSLSELFSASVLKDLAARIQAGAPEPARFIAFRTEGSQPPLFIVPEATGELMYGPMLTAALDSDIPVYGLVSPQRNPSSFKTIQALADYYVEAIRRVQPHGPYRLMGWSLGGNIAYEIAAQLMGQDQAIEFIGLLDSPALISGPGRYARYKHLGEDERLTCVSQDVLNALVRICAAPELVCELNQAAGEKNWQQHYRLVQKNGILPERWDEACYKDWLFHCESLYNSDYQAPSLPVTVDVFMALERGDGDDMFGQPYLGWNRILDEDAIHITPVPGDHYHLLSAPHIQETGRIISAAIAARRACQITRNQPVPEDKPLVTLQPGSH</sequence>
<reference evidence="7" key="1">
    <citation type="submission" date="2016-12" db="EMBL/GenBank/DDBJ databases">
        <authorList>
            <person name="Rodrigo-Torres L."/>
            <person name="Arahal R.D."/>
            <person name="Lucena T."/>
        </authorList>
    </citation>
    <scope>NUCLEOTIDE SEQUENCE [LARGE SCALE GENOMIC DNA]</scope>
</reference>
<dbReference type="Pfam" id="PF00975">
    <property type="entry name" value="Thioesterase"/>
    <property type="match status" value="1"/>
</dbReference>
<comment type="cofactor">
    <cofactor evidence="1">
        <name>pantetheine 4'-phosphate</name>
        <dbReference type="ChEBI" id="CHEBI:47942"/>
    </cofactor>
</comment>
<dbReference type="Proteomes" id="UP000184600">
    <property type="component" value="Unassembled WGS sequence"/>
</dbReference>
<dbReference type="CDD" id="cd19544">
    <property type="entry name" value="E-C_NRPS"/>
    <property type="match status" value="1"/>
</dbReference>
<dbReference type="Pfam" id="PF00668">
    <property type="entry name" value="Condensation"/>
    <property type="match status" value="2"/>
</dbReference>
<evidence type="ECO:0000256" key="3">
    <source>
        <dbReference type="ARBA" id="ARBA00022450"/>
    </source>
</evidence>
<dbReference type="FunFam" id="2.30.38.10:FF:000001">
    <property type="entry name" value="Non-ribosomal peptide synthetase PvdI"/>
    <property type="match status" value="1"/>
</dbReference>
<dbReference type="EMBL" id="FRFG01000108">
    <property type="protein sequence ID" value="SHO59232.1"/>
    <property type="molecule type" value="Genomic_DNA"/>
</dbReference>
<dbReference type="InterPro" id="IPR036736">
    <property type="entry name" value="ACP-like_sf"/>
</dbReference>
<dbReference type="OrthoDB" id="9757559at2"/>
<dbReference type="InterPro" id="IPR020845">
    <property type="entry name" value="AMP-binding_CS"/>
</dbReference>
<dbReference type="InterPro" id="IPR045851">
    <property type="entry name" value="AMP-bd_C_sf"/>
</dbReference>
<evidence type="ECO:0000313" key="7">
    <source>
        <dbReference type="Proteomes" id="UP000184600"/>
    </source>
</evidence>
<dbReference type="NCBIfam" id="TIGR01733">
    <property type="entry name" value="AA-adenyl-dom"/>
    <property type="match status" value="1"/>
</dbReference>